<gene>
    <name evidence="2" type="ORF">Glove_185g74</name>
</gene>
<dbReference type="Proteomes" id="UP000266861">
    <property type="component" value="Unassembled WGS sequence"/>
</dbReference>
<protein>
    <submittedName>
        <fullName evidence="2">Uncharacterized protein</fullName>
    </submittedName>
</protein>
<feature type="compositionally biased region" description="Polar residues" evidence="1">
    <location>
        <begin position="35"/>
        <end position="46"/>
    </location>
</feature>
<dbReference type="OrthoDB" id="2463785at2759"/>
<reference evidence="2 3" key="1">
    <citation type="submission" date="2018-08" db="EMBL/GenBank/DDBJ databases">
        <title>Genome and evolution of the arbuscular mycorrhizal fungus Diversispora epigaea (formerly Glomus versiforme) and its bacterial endosymbionts.</title>
        <authorList>
            <person name="Sun X."/>
            <person name="Fei Z."/>
            <person name="Harrison M."/>
        </authorList>
    </citation>
    <scope>NUCLEOTIDE SEQUENCE [LARGE SCALE GENOMIC DNA]</scope>
    <source>
        <strain evidence="2 3">IT104</strain>
    </source>
</reference>
<feature type="region of interest" description="Disordered" evidence="1">
    <location>
        <begin position="131"/>
        <end position="153"/>
    </location>
</feature>
<evidence type="ECO:0000256" key="1">
    <source>
        <dbReference type="SAM" id="MobiDB-lite"/>
    </source>
</evidence>
<name>A0A397IW25_9GLOM</name>
<dbReference type="EMBL" id="PQFF01000175">
    <property type="protein sequence ID" value="RHZ77113.1"/>
    <property type="molecule type" value="Genomic_DNA"/>
</dbReference>
<feature type="region of interest" description="Disordered" evidence="1">
    <location>
        <begin position="34"/>
        <end position="81"/>
    </location>
</feature>
<proteinExistence type="predicted"/>
<sequence length="153" mass="17414">MNITETGVASTSKAVQNVPFVQNDSDNDILDINNAPNLTGKASQKGSQDVQNDSDNQDDNILTPELKEVHKKLDRRQKERYRKCRTEEAKIVLLEGIMHERKKGKYEITSVFNAISVFTTIAITVTANNNHKENNNWQQPEDEITEENKTENK</sequence>
<comment type="caution">
    <text evidence="2">The sequence shown here is derived from an EMBL/GenBank/DDBJ whole genome shotgun (WGS) entry which is preliminary data.</text>
</comment>
<evidence type="ECO:0000313" key="2">
    <source>
        <dbReference type="EMBL" id="RHZ77113.1"/>
    </source>
</evidence>
<evidence type="ECO:0000313" key="3">
    <source>
        <dbReference type="Proteomes" id="UP000266861"/>
    </source>
</evidence>
<organism evidence="2 3">
    <name type="scientific">Diversispora epigaea</name>
    <dbReference type="NCBI Taxonomy" id="1348612"/>
    <lineage>
        <taxon>Eukaryota</taxon>
        <taxon>Fungi</taxon>
        <taxon>Fungi incertae sedis</taxon>
        <taxon>Mucoromycota</taxon>
        <taxon>Glomeromycotina</taxon>
        <taxon>Glomeromycetes</taxon>
        <taxon>Diversisporales</taxon>
        <taxon>Diversisporaceae</taxon>
        <taxon>Diversispora</taxon>
    </lineage>
</organism>
<feature type="compositionally biased region" description="Basic residues" evidence="1">
    <location>
        <begin position="69"/>
        <end position="81"/>
    </location>
</feature>
<dbReference type="AlphaFoldDB" id="A0A397IW25"/>
<accession>A0A397IW25</accession>
<keyword evidence="3" id="KW-1185">Reference proteome</keyword>